<dbReference type="EMBL" id="JACJID010000001">
    <property type="protein sequence ID" value="MBA8923144.1"/>
    <property type="molecule type" value="Genomic_DNA"/>
</dbReference>
<evidence type="ECO:0000256" key="3">
    <source>
        <dbReference type="ARBA" id="ARBA00022630"/>
    </source>
</evidence>
<dbReference type="Proteomes" id="UP000517916">
    <property type="component" value="Unassembled WGS sequence"/>
</dbReference>
<evidence type="ECO:0000256" key="5">
    <source>
        <dbReference type="SAM" id="MobiDB-lite"/>
    </source>
</evidence>
<keyword evidence="3" id="KW-0285">Flavoprotein</keyword>
<dbReference type="Pfam" id="PF21274">
    <property type="entry name" value="Rng_hyd_C"/>
    <property type="match status" value="1"/>
</dbReference>
<feature type="compositionally biased region" description="Basic and acidic residues" evidence="5">
    <location>
        <begin position="80"/>
        <end position="93"/>
    </location>
</feature>
<feature type="domain" description="FAD-binding" evidence="6">
    <location>
        <begin position="2"/>
        <end position="338"/>
    </location>
</feature>
<dbReference type="Gene3D" id="3.40.30.120">
    <property type="match status" value="1"/>
</dbReference>
<dbReference type="SUPFAM" id="SSF52833">
    <property type="entry name" value="Thioredoxin-like"/>
    <property type="match status" value="1"/>
</dbReference>
<dbReference type="InterPro" id="IPR002938">
    <property type="entry name" value="FAD-bd"/>
</dbReference>
<feature type="region of interest" description="Disordered" evidence="5">
    <location>
        <begin position="364"/>
        <end position="392"/>
    </location>
</feature>
<evidence type="ECO:0000256" key="1">
    <source>
        <dbReference type="ARBA" id="ARBA00001974"/>
    </source>
</evidence>
<dbReference type="SUPFAM" id="SSF51905">
    <property type="entry name" value="FAD/NAD(P)-binding domain"/>
    <property type="match status" value="1"/>
</dbReference>
<dbReference type="Pfam" id="PF01494">
    <property type="entry name" value="FAD_binding_3"/>
    <property type="match status" value="1"/>
</dbReference>
<name>A0ABR6B8G1_9PSEU</name>
<comment type="similarity">
    <text evidence="2">Belongs to the PheA/TfdB FAD monooxygenase family.</text>
</comment>
<dbReference type="InterPro" id="IPR036249">
    <property type="entry name" value="Thioredoxin-like_sf"/>
</dbReference>
<gene>
    <name evidence="7" type="ORF">BC739_000341</name>
</gene>
<dbReference type="PANTHER" id="PTHR43004:SF19">
    <property type="entry name" value="BINDING MONOOXYGENASE, PUTATIVE (JCVI)-RELATED"/>
    <property type="match status" value="1"/>
</dbReference>
<evidence type="ECO:0000256" key="4">
    <source>
        <dbReference type="ARBA" id="ARBA00022827"/>
    </source>
</evidence>
<dbReference type="PRINTS" id="PR00420">
    <property type="entry name" value="RNGMNOXGNASE"/>
</dbReference>
<proteinExistence type="inferred from homology"/>
<feature type="region of interest" description="Disordered" evidence="5">
    <location>
        <begin position="77"/>
        <end position="98"/>
    </location>
</feature>
<evidence type="ECO:0000256" key="2">
    <source>
        <dbReference type="ARBA" id="ARBA00007801"/>
    </source>
</evidence>
<accession>A0ABR6B8G1</accession>
<dbReference type="PANTHER" id="PTHR43004">
    <property type="entry name" value="TRK SYSTEM POTASSIUM UPTAKE PROTEIN"/>
    <property type="match status" value="1"/>
</dbReference>
<comment type="cofactor">
    <cofactor evidence="1">
        <name>FAD</name>
        <dbReference type="ChEBI" id="CHEBI:57692"/>
    </cofactor>
</comment>
<keyword evidence="4" id="KW-0274">FAD</keyword>
<sequence length="473" mass="51071">MDVVVAGAGPTGLVVAIELARRGVGVRVVDRAAEFAANSRSDSLRPRTLEVFEDLGVLDAVLAAGSHKYPMRVHHNGVPVRERSTSRRQEPTPDRPYPNMWLLGQARTEQVLRDRLAEFGVRVELDCAVTGVEQDEHGVSIQLHHNETVRAAYLVAADGGKSFVRRALGVAFEGSTDESTRMMICDVLVDGLDRGCSHWFARAEAPGVGLALVPVSGQPQFQVRAALGADREPGTLAELQALLDRLCDGHRVRLRELTWSTVLRSNLRVAQRFRVGRVLLAGDAAHVHPPTGSQGLNTGVQDAHNLGWKLAAAVSGAPEAELLLDSYEQERRAVALRVHAMITDLMRSYTGRTAHPAPLEVSYRDSPLSVDERPAPSGLRAGDRAPDAPLLGPDGRPTRLFELFRGPHATLLAFGEVAADRPHWPGELRAHHIAPAGTPGEFVDTAGHAFAAYGVAPGTQVLVRPDGHIGRVR</sequence>
<dbReference type="InterPro" id="IPR036188">
    <property type="entry name" value="FAD/NAD-bd_sf"/>
</dbReference>
<evidence type="ECO:0000259" key="6">
    <source>
        <dbReference type="Pfam" id="PF01494"/>
    </source>
</evidence>
<reference evidence="7 8" key="1">
    <citation type="submission" date="2020-08" db="EMBL/GenBank/DDBJ databases">
        <title>Genomic Encyclopedia of Archaeal and Bacterial Type Strains, Phase II (KMG-II): from individual species to whole genera.</title>
        <authorList>
            <person name="Goeker M."/>
        </authorList>
    </citation>
    <scope>NUCLEOTIDE SEQUENCE [LARGE SCALE GENOMIC DNA]</scope>
    <source>
        <strain evidence="7 8">DSM 43850</strain>
    </source>
</reference>
<evidence type="ECO:0000313" key="8">
    <source>
        <dbReference type="Proteomes" id="UP000517916"/>
    </source>
</evidence>
<evidence type="ECO:0000313" key="7">
    <source>
        <dbReference type="EMBL" id="MBA8923144.1"/>
    </source>
</evidence>
<dbReference type="Gene3D" id="3.30.70.2450">
    <property type="match status" value="1"/>
</dbReference>
<dbReference type="InterPro" id="IPR050641">
    <property type="entry name" value="RIFMO-like"/>
</dbReference>
<organism evidence="7 8">
    <name type="scientific">Kutzneria viridogrisea</name>
    <dbReference type="NCBI Taxonomy" id="47990"/>
    <lineage>
        <taxon>Bacteria</taxon>
        <taxon>Bacillati</taxon>
        <taxon>Actinomycetota</taxon>
        <taxon>Actinomycetes</taxon>
        <taxon>Pseudonocardiales</taxon>
        <taxon>Pseudonocardiaceae</taxon>
        <taxon>Kutzneria</taxon>
    </lineage>
</organism>
<comment type="caution">
    <text evidence="7">The sequence shown here is derived from an EMBL/GenBank/DDBJ whole genome shotgun (WGS) entry which is preliminary data.</text>
</comment>
<protein>
    <submittedName>
        <fullName evidence="7">2-polyprenyl-6-methoxyphenol hydroxylase-like FAD-dependent oxidoreductase</fullName>
    </submittedName>
</protein>
<dbReference type="NCBIfam" id="NF004832">
    <property type="entry name" value="PRK06184.1"/>
    <property type="match status" value="1"/>
</dbReference>
<keyword evidence="8" id="KW-1185">Reference proteome</keyword>
<dbReference type="RefSeq" id="WP_182836055.1">
    <property type="nucleotide sequence ID" value="NZ_BAAABQ010000046.1"/>
</dbReference>
<dbReference type="Gene3D" id="3.50.50.60">
    <property type="entry name" value="FAD/NAD(P)-binding domain"/>
    <property type="match status" value="1"/>
</dbReference>